<keyword evidence="4" id="KW-1185">Reference proteome</keyword>
<evidence type="ECO:0000256" key="1">
    <source>
        <dbReference type="SAM" id="MobiDB-lite"/>
    </source>
</evidence>
<gene>
    <name evidence="3" type="ORF">ElyMa_006704000</name>
</gene>
<accession>A0AAV4IQK9</accession>
<keyword evidence="2" id="KW-0732">Signal</keyword>
<feature type="compositionally biased region" description="Basic and acidic residues" evidence="1">
    <location>
        <begin position="55"/>
        <end position="66"/>
    </location>
</feature>
<evidence type="ECO:0000313" key="4">
    <source>
        <dbReference type="Proteomes" id="UP000762676"/>
    </source>
</evidence>
<dbReference type="Proteomes" id="UP000762676">
    <property type="component" value="Unassembled WGS sequence"/>
</dbReference>
<organism evidence="3 4">
    <name type="scientific">Elysia marginata</name>
    <dbReference type="NCBI Taxonomy" id="1093978"/>
    <lineage>
        <taxon>Eukaryota</taxon>
        <taxon>Metazoa</taxon>
        <taxon>Spiralia</taxon>
        <taxon>Lophotrochozoa</taxon>
        <taxon>Mollusca</taxon>
        <taxon>Gastropoda</taxon>
        <taxon>Heterobranchia</taxon>
        <taxon>Euthyneura</taxon>
        <taxon>Panpulmonata</taxon>
        <taxon>Sacoglossa</taxon>
        <taxon>Placobranchoidea</taxon>
        <taxon>Plakobranchidae</taxon>
        <taxon>Elysia</taxon>
    </lineage>
</organism>
<feature type="compositionally biased region" description="Basic and acidic residues" evidence="1">
    <location>
        <begin position="110"/>
        <end position="136"/>
    </location>
</feature>
<comment type="caution">
    <text evidence="3">The sequence shown here is derived from an EMBL/GenBank/DDBJ whole genome shotgun (WGS) entry which is preliminary data.</text>
</comment>
<evidence type="ECO:0000256" key="2">
    <source>
        <dbReference type="SAM" id="SignalP"/>
    </source>
</evidence>
<sequence>MNLLSVDWWLLADAAAVAETLTGGLYQSAKLQVEEVCVADSLTHRERSPTVVLRRDETPHQIERNDGLIPARSQPSEVGGGSLGSREWGGESLEVRSGETSIHPIGEIDTSNRRDIDTPNRGDIDTSNRGDIDTSNRGDIGTSNRGDIDTRQIS</sequence>
<protein>
    <submittedName>
        <fullName evidence="3">Uncharacterized protein</fullName>
    </submittedName>
</protein>
<name>A0AAV4IQK9_9GAST</name>
<feature type="signal peptide" evidence="2">
    <location>
        <begin position="1"/>
        <end position="18"/>
    </location>
</feature>
<evidence type="ECO:0000313" key="3">
    <source>
        <dbReference type="EMBL" id="GFS12694.1"/>
    </source>
</evidence>
<dbReference type="EMBL" id="BMAT01013417">
    <property type="protein sequence ID" value="GFS12694.1"/>
    <property type="molecule type" value="Genomic_DNA"/>
</dbReference>
<feature type="region of interest" description="Disordered" evidence="1">
    <location>
        <begin position="55"/>
        <end position="154"/>
    </location>
</feature>
<dbReference type="AlphaFoldDB" id="A0AAV4IQK9"/>
<feature type="chain" id="PRO_5043674556" evidence="2">
    <location>
        <begin position="19"/>
        <end position="154"/>
    </location>
</feature>
<proteinExistence type="predicted"/>
<reference evidence="3 4" key="1">
    <citation type="journal article" date="2021" name="Elife">
        <title>Chloroplast acquisition without the gene transfer in kleptoplastic sea slugs, Plakobranchus ocellatus.</title>
        <authorList>
            <person name="Maeda T."/>
            <person name="Takahashi S."/>
            <person name="Yoshida T."/>
            <person name="Shimamura S."/>
            <person name="Takaki Y."/>
            <person name="Nagai Y."/>
            <person name="Toyoda A."/>
            <person name="Suzuki Y."/>
            <person name="Arimoto A."/>
            <person name="Ishii H."/>
            <person name="Satoh N."/>
            <person name="Nishiyama T."/>
            <person name="Hasebe M."/>
            <person name="Maruyama T."/>
            <person name="Minagawa J."/>
            <person name="Obokata J."/>
            <person name="Shigenobu S."/>
        </authorList>
    </citation>
    <scope>NUCLEOTIDE SEQUENCE [LARGE SCALE GENOMIC DNA]</scope>
</reference>